<dbReference type="OrthoDB" id="9802516at2"/>
<dbReference type="Pfam" id="PF02021">
    <property type="entry name" value="UPF0102"/>
    <property type="match status" value="1"/>
</dbReference>
<dbReference type="NCBIfam" id="TIGR00252">
    <property type="entry name" value="YraN family protein"/>
    <property type="match status" value="1"/>
</dbReference>
<evidence type="ECO:0000256" key="2">
    <source>
        <dbReference type="HAMAP-Rule" id="MF_00048"/>
    </source>
</evidence>
<keyword evidence="4" id="KW-1185">Reference proteome</keyword>
<keyword evidence="3" id="KW-0255">Endonuclease</keyword>
<dbReference type="NCBIfam" id="NF009150">
    <property type="entry name" value="PRK12497.1-3"/>
    <property type="match status" value="1"/>
</dbReference>
<proteinExistence type="inferred from homology"/>
<dbReference type="RefSeq" id="WP_054402974.1">
    <property type="nucleotide sequence ID" value="NZ_LIUT01000001.1"/>
</dbReference>
<dbReference type="InterPro" id="IPR011856">
    <property type="entry name" value="tRNA_endonuc-like_dom_sf"/>
</dbReference>
<keyword evidence="3" id="KW-0540">Nuclease</keyword>
<dbReference type="Gene3D" id="3.40.1350.10">
    <property type="match status" value="1"/>
</dbReference>
<comment type="caution">
    <text evidence="3">The sequence shown here is derived from an EMBL/GenBank/DDBJ whole genome shotgun (WGS) entry which is preliminary data.</text>
</comment>
<dbReference type="GO" id="GO:0004519">
    <property type="term" value="F:endonuclease activity"/>
    <property type="evidence" value="ECO:0007669"/>
    <property type="project" value="UniProtKB-KW"/>
</dbReference>
<dbReference type="PANTHER" id="PTHR34039:SF1">
    <property type="entry name" value="UPF0102 PROTEIN YRAN"/>
    <property type="match status" value="1"/>
</dbReference>
<name>A0A0M1P6B8_9BACL</name>
<dbReference type="InterPro" id="IPR011335">
    <property type="entry name" value="Restrct_endonuc-II-like"/>
</dbReference>
<dbReference type="AlphaFoldDB" id="A0A0M1P6B8"/>
<dbReference type="InterPro" id="IPR003509">
    <property type="entry name" value="UPF0102_YraN-like"/>
</dbReference>
<evidence type="ECO:0000313" key="4">
    <source>
        <dbReference type="Proteomes" id="UP000036932"/>
    </source>
</evidence>
<organism evidence="3 4">
    <name type="scientific">Paenibacillus solani</name>
    <dbReference type="NCBI Taxonomy" id="1705565"/>
    <lineage>
        <taxon>Bacteria</taxon>
        <taxon>Bacillati</taxon>
        <taxon>Bacillota</taxon>
        <taxon>Bacilli</taxon>
        <taxon>Bacillales</taxon>
        <taxon>Paenibacillaceae</taxon>
        <taxon>Paenibacillus</taxon>
    </lineage>
</organism>
<dbReference type="Proteomes" id="UP000036932">
    <property type="component" value="Unassembled WGS sequence"/>
</dbReference>
<evidence type="ECO:0000256" key="1">
    <source>
        <dbReference type="ARBA" id="ARBA00006738"/>
    </source>
</evidence>
<dbReference type="HAMAP" id="MF_00048">
    <property type="entry name" value="UPF0102"/>
    <property type="match status" value="1"/>
</dbReference>
<reference evidence="4" key="1">
    <citation type="submission" date="2015-08" db="EMBL/GenBank/DDBJ databases">
        <title>Genome sequencing project for genomic taxonomy and phylogenomics of Bacillus-like bacteria.</title>
        <authorList>
            <person name="Liu B."/>
            <person name="Wang J."/>
            <person name="Zhu Y."/>
            <person name="Liu G."/>
            <person name="Chen Q."/>
            <person name="Chen Z."/>
            <person name="Lan J."/>
            <person name="Che J."/>
            <person name="Ge C."/>
            <person name="Shi H."/>
            <person name="Pan Z."/>
            <person name="Liu X."/>
        </authorList>
    </citation>
    <scope>NUCLEOTIDE SEQUENCE [LARGE SCALE GENOMIC DNA]</scope>
    <source>
        <strain evidence="4">FJAT-22460</strain>
    </source>
</reference>
<dbReference type="GO" id="GO:0003676">
    <property type="term" value="F:nucleic acid binding"/>
    <property type="evidence" value="ECO:0007669"/>
    <property type="project" value="InterPro"/>
</dbReference>
<dbReference type="PANTHER" id="PTHR34039">
    <property type="entry name" value="UPF0102 PROTEIN YRAN"/>
    <property type="match status" value="1"/>
</dbReference>
<dbReference type="PATRIC" id="fig|1705565.3.peg.4701"/>
<keyword evidence="3" id="KW-0378">Hydrolase</keyword>
<protein>
    <recommendedName>
        <fullName evidence="2">UPF0102 protein AM231_13350</fullName>
    </recommendedName>
</protein>
<sequence length="127" mass="14419">MTSSFGKKDNRKQKGAAAEELAAAALIEKGFRILDRNWRCRFGELDIVAESGDIIVVIEVRSRSGTTNFGTPSESVNARKMIQVRNTAQQYIHQKHYYERPIRFDVISVMLDVDLTAISMEHIENAF</sequence>
<comment type="similarity">
    <text evidence="1 2">Belongs to the UPF0102 family.</text>
</comment>
<gene>
    <name evidence="3" type="ORF">AM231_13350</name>
</gene>
<accession>A0A0M1P6B8</accession>
<evidence type="ECO:0000313" key="3">
    <source>
        <dbReference type="EMBL" id="KOR90028.1"/>
    </source>
</evidence>
<dbReference type="SUPFAM" id="SSF52980">
    <property type="entry name" value="Restriction endonuclease-like"/>
    <property type="match status" value="1"/>
</dbReference>
<dbReference type="EMBL" id="LIUT01000001">
    <property type="protein sequence ID" value="KOR90028.1"/>
    <property type="molecule type" value="Genomic_DNA"/>
</dbReference>
<dbReference type="NCBIfam" id="NF009154">
    <property type="entry name" value="PRK12497.3-3"/>
    <property type="match status" value="1"/>
</dbReference>